<proteinExistence type="inferred from homology"/>
<dbReference type="SMART" id="SM00903">
    <property type="entry name" value="Flavin_Reduct"/>
    <property type="match status" value="1"/>
</dbReference>
<dbReference type="Gene3D" id="2.30.110.10">
    <property type="entry name" value="Electron Transport, Fmn-binding Protein, Chain A"/>
    <property type="match status" value="1"/>
</dbReference>
<reference evidence="6" key="1">
    <citation type="submission" date="2018-02" db="EMBL/GenBank/DDBJ databases">
        <title>Glaesserella australis sp. nov., isolated from the lungs of pigs.</title>
        <authorList>
            <person name="Turni C."/>
            <person name="Christensen H."/>
        </authorList>
    </citation>
    <scope>NUCLEOTIDE SEQUENCE [LARGE SCALE GENOMIC DNA]</scope>
    <source>
        <strain evidence="6">HS4635</strain>
    </source>
</reference>
<dbReference type="InterPro" id="IPR012349">
    <property type="entry name" value="Split_barrel_FMN-bd"/>
</dbReference>
<comment type="caution">
    <text evidence="5">The sequence shown here is derived from an EMBL/GenBank/DDBJ whole genome shotgun (WGS) entry which is preliminary data.</text>
</comment>
<dbReference type="InterPro" id="IPR002563">
    <property type="entry name" value="Flavin_Rdtase-like_dom"/>
</dbReference>
<comment type="cofactor">
    <cofactor evidence="1">
        <name>FMN</name>
        <dbReference type="ChEBI" id="CHEBI:58210"/>
    </cofactor>
</comment>
<evidence type="ECO:0000313" key="5">
    <source>
        <dbReference type="EMBL" id="RAL18274.1"/>
    </source>
</evidence>
<feature type="domain" description="Flavin reductase like" evidence="4">
    <location>
        <begin position="13"/>
        <end position="158"/>
    </location>
</feature>
<evidence type="ECO:0000256" key="1">
    <source>
        <dbReference type="ARBA" id="ARBA00001917"/>
    </source>
</evidence>
<evidence type="ECO:0000256" key="2">
    <source>
        <dbReference type="ARBA" id="ARBA00022630"/>
    </source>
</evidence>
<dbReference type="SUPFAM" id="SSF50475">
    <property type="entry name" value="FMN-binding split barrel"/>
    <property type="match status" value="1"/>
</dbReference>
<protein>
    <submittedName>
        <fullName evidence="5">Flavin reductase</fullName>
    </submittedName>
</protein>
<keyword evidence="6" id="KW-1185">Reference proteome</keyword>
<evidence type="ECO:0000313" key="6">
    <source>
        <dbReference type="Proteomes" id="UP000248689"/>
    </source>
</evidence>
<dbReference type="OrthoDB" id="9792436at2"/>
<dbReference type="Proteomes" id="UP000248689">
    <property type="component" value="Unassembled WGS sequence"/>
</dbReference>
<dbReference type="PANTHER" id="PTHR43567:SF1">
    <property type="entry name" value="FLAVOREDOXIN"/>
    <property type="match status" value="1"/>
</dbReference>
<dbReference type="RefSeq" id="WP_111750451.1">
    <property type="nucleotide sequence ID" value="NZ_PTPX01000017.1"/>
</dbReference>
<dbReference type="AlphaFoldDB" id="A0A328C1A5"/>
<comment type="similarity">
    <text evidence="3">Belongs to the flavoredoxin family.</text>
</comment>
<dbReference type="InterPro" id="IPR052174">
    <property type="entry name" value="Flavoredoxin"/>
</dbReference>
<gene>
    <name evidence="5" type="ORF">C5N92_08605</name>
</gene>
<dbReference type="PANTHER" id="PTHR43567">
    <property type="entry name" value="FLAVOREDOXIN-RELATED-RELATED"/>
    <property type="match status" value="1"/>
</dbReference>
<dbReference type="GO" id="GO:0010181">
    <property type="term" value="F:FMN binding"/>
    <property type="evidence" value="ECO:0007669"/>
    <property type="project" value="InterPro"/>
</dbReference>
<dbReference type="Pfam" id="PF01613">
    <property type="entry name" value="Flavin_Reduct"/>
    <property type="match status" value="1"/>
</dbReference>
<dbReference type="GO" id="GO:0016646">
    <property type="term" value="F:oxidoreductase activity, acting on the CH-NH group of donors, NAD or NADP as acceptor"/>
    <property type="evidence" value="ECO:0007669"/>
    <property type="project" value="UniProtKB-ARBA"/>
</dbReference>
<dbReference type="EMBL" id="PTPX01000017">
    <property type="protein sequence ID" value="RAL18274.1"/>
    <property type="molecule type" value="Genomic_DNA"/>
</dbReference>
<name>A0A328C1A5_9PAST</name>
<sequence length="186" mass="20775">MAMQPVELEKFYRLINHGPTTIISAAADCVENVMSAAWVCAVDFAPKAKLSVILDKQTFTRSLVEKSGELIVQIPVARQAELVIALGESRKENPNKMDQVERFYQDGIAAPFVKGCAAWIHCKVISEPENHQNHDLFVCEVLSAWADDEVFSNGHWHFETADKGWRTLHYITGGHFYTIGDAIDVG</sequence>
<keyword evidence="2" id="KW-0285">Flavoprotein</keyword>
<accession>A0A328C1A5</accession>
<evidence type="ECO:0000256" key="3">
    <source>
        <dbReference type="ARBA" id="ARBA00038054"/>
    </source>
</evidence>
<evidence type="ECO:0000259" key="4">
    <source>
        <dbReference type="SMART" id="SM00903"/>
    </source>
</evidence>
<organism evidence="5 6">
    <name type="scientific">Glaesserella australis</name>
    <dbReference type="NCBI Taxonomy" id="2094024"/>
    <lineage>
        <taxon>Bacteria</taxon>
        <taxon>Pseudomonadati</taxon>
        <taxon>Pseudomonadota</taxon>
        <taxon>Gammaproteobacteria</taxon>
        <taxon>Pasteurellales</taxon>
        <taxon>Pasteurellaceae</taxon>
        <taxon>Glaesserella</taxon>
    </lineage>
</organism>